<evidence type="ECO:0000256" key="2">
    <source>
        <dbReference type="ARBA" id="ARBA00022946"/>
    </source>
</evidence>
<dbReference type="Proteomes" id="UP000027222">
    <property type="component" value="Unassembled WGS sequence"/>
</dbReference>
<keyword evidence="7" id="KW-1185">Reference proteome</keyword>
<dbReference type="GO" id="GO:0016226">
    <property type="term" value="P:iron-sulfur cluster assembly"/>
    <property type="evidence" value="ECO:0007669"/>
    <property type="project" value="TreeGrafter"/>
</dbReference>
<comment type="subcellular location">
    <subcellularLocation>
        <location evidence="1">Mitochondrion</location>
    </subcellularLocation>
</comment>
<dbReference type="InterPro" id="IPR017703">
    <property type="entry name" value="YgfZ/GCV_T_CS"/>
</dbReference>
<dbReference type="OrthoDB" id="191995at2759"/>
<dbReference type="Gene3D" id="3.30.1360.120">
    <property type="entry name" value="Probable tRNA modification gtpase trme, domain 1"/>
    <property type="match status" value="1"/>
</dbReference>
<evidence type="ECO:0000256" key="1">
    <source>
        <dbReference type="ARBA" id="ARBA00004173"/>
    </source>
</evidence>
<keyword evidence="2" id="KW-0809">Transit peptide</keyword>
<feature type="domain" description="CAF17 C-terminal" evidence="5">
    <location>
        <begin position="249"/>
        <end position="349"/>
    </location>
</feature>
<dbReference type="Pfam" id="PF25455">
    <property type="entry name" value="Beta-barrel_CAF17_C"/>
    <property type="match status" value="1"/>
</dbReference>
<dbReference type="EMBL" id="KL142368">
    <property type="protein sequence ID" value="KDR83811.1"/>
    <property type="molecule type" value="Genomic_DNA"/>
</dbReference>
<organism evidence="6 7">
    <name type="scientific">Galerina marginata (strain CBS 339.88)</name>
    <dbReference type="NCBI Taxonomy" id="685588"/>
    <lineage>
        <taxon>Eukaryota</taxon>
        <taxon>Fungi</taxon>
        <taxon>Dikarya</taxon>
        <taxon>Basidiomycota</taxon>
        <taxon>Agaricomycotina</taxon>
        <taxon>Agaricomycetes</taxon>
        <taxon>Agaricomycetidae</taxon>
        <taxon>Agaricales</taxon>
        <taxon>Agaricineae</taxon>
        <taxon>Strophariaceae</taxon>
        <taxon>Galerina</taxon>
    </lineage>
</organism>
<evidence type="ECO:0000259" key="5">
    <source>
        <dbReference type="Pfam" id="PF25455"/>
    </source>
</evidence>
<gene>
    <name evidence="6" type="ORF">GALMADRAFT_236209</name>
</gene>
<dbReference type="SUPFAM" id="SSF103025">
    <property type="entry name" value="Folate-binding domain"/>
    <property type="match status" value="1"/>
</dbReference>
<keyword evidence="3" id="KW-0496">Mitochondrion</keyword>
<dbReference type="AlphaFoldDB" id="A0A067TKW7"/>
<dbReference type="PANTHER" id="PTHR22602:SF0">
    <property type="entry name" value="TRANSFERASE CAF17, MITOCHONDRIAL-RELATED"/>
    <property type="match status" value="1"/>
</dbReference>
<sequence>MPPPLLRHLLRTTPSLAPVPHRSVLSITGSQSTEFLNGLLSSSVRESPRSQFSSFLHAQGRVLYDIFLYATTNGHFLEFDSRTSEAPPLLSYLKRHVLRSKVKVRSVTEEYDVWAAWGSSEDHAWETNRRWNWARSGAIEPVWTGSTEWPWGAQDCVIRDRRAVGMGRRLLVKKGETPQDVATHDITTTEEYILHRILHGVPEGISDVPPMHAFPMDSNLDVMGGLDFRKGCYVGQELTVRTYHTGVIRKRIIPVTIYKPTPDQGIELLGSSLPNLDIKPLSANAERQGPRPRGSGKLLSNQKGVGLALLRLEHIAAVQNGDLKLELEVPDEKDLSTWSVSPWWPDWWPCEEPPAVAEK</sequence>
<evidence type="ECO:0000256" key="4">
    <source>
        <dbReference type="ARBA" id="ARBA00093447"/>
    </source>
</evidence>
<dbReference type="InterPro" id="IPR027266">
    <property type="entry name" value="TrmE/GcvT-like"/>
</dbReference>
<dbReference type="PANTHER" id="PTHR22602">
    <property type="entry name" value="TRANSFERASE CAF17, MITOCHONDRIAL-RELATED"/>
    <property type="match status" value="1"/>
</dbReference>
<accession>A0A067TKW7</accession>
<comment type="similarity">
    <text evidence="4">Belongs to the GcvT family. CAF17/IBA57 subfamily.</text>
</comment>
<dbReference type="HOGENOM" id="CLU_007884_7_0_1"/>
<reference evidence="7" key="1">
    <citation type="journal article" date="2014" name="Proc. Natl. Acad. Sci. U.S.A.">
        <title>Extensive sampling of basidiomycete genomes demonstrates inadequacy of the white-rot/brown-rot paradigm for wood decay fungi.</title>
        <authorList>
            <person name="Riley R."/>
            <person name="Salamov A.A."/>
            <person name="Brown D.W."/>
            <person name="Nagy L.G."/>
            <person name="Floudas D."/>
            <person name="Held B.W."/>
            <person name="Levasseur A."/>
            <person name="Lombard V."/>
            <person name="Morin E."/>
            <person name="Otillar R."/>
            <person name="Lindquist E.A."/>
            <person name="Sun H."/>
            <person name="LaButti K.M."/>
            <person name="Schmutz J."/>
            <person name="Jabbour D."/>
            <person name="Luo H."/>
            <person name="Baker S.E."/>
            <person name="Pisabarro A.G."/>
            <person name="Walton J.D."/>
            <person name="Blanchette R.A."/>
            <person name="Henrissat B."/>
            <person name="Martin F."/>
            <person name="Cullen D."/>
            <person name="Hibbett D.S."/>
            <person name="Grigoriev I.V."/>
        </authorList>
    </citation>
    <scope>NUCLEOTIDE SEQUENCE [LARGE SCALE GENOMIC DNA]</scope>
    <source>
        <strain evidence="7">CBS 339.88</strain>
    </source>
</reference>
<evidence type="ECO:0000313" key="7">
    <source>
        <dbReference type="Proteomes" id="UP000027222"/>
    </source>
</evidence>
<dbReference type="InterPro" id="IPR045179">
    <property type="entry name" value="YgfZ/GcvT"/>
</dbReference>
<name>A0A067TKW7_GALM3</name>
<dbReference type="STRING" id="685588.A0A067TKW7"/>
<dbReference type="NCBIfam" id="TIGR03317">
    <property type="entry name" value="ygfZ_signature"/>
    <property type="match status" value="1"/>
</dbReference>
<dbReference type="GO" id="GO:0005759">
    <property type="term" value="C:mitochondrial matrix"/>
    <property type="evidence" value="ECO:0007669"/>
    <property type="project" value="TreeGrafter"/>
</dbReference>
<dbReference type="InterPro" id="IPR057460">
    <property type="entry name" value="CAF17_C"/>
</dbReference>
<evidence type="ECO:0000256" key="3">
    <source>
        <dbReference type="ARBA" id="ARBA00023128"/>
    </source>
</evidence>
<protein>
    <recommendedName>
        <fullName evidence="5">CAF17 C-terminal domain-containing protein</fullName>
    </recommendedName>
</protein>
<evidence type="ECO:0000313" key="6">
    <source>
        <dbReference type="EMBL" id="KDR83811.1"/>
    </source>
</evidence>
<proteinExistence type="inferred from homology"/>